<evidence type="ECO:0000313" key="2">
    <source>
        <dbReference type="Proteomes" id="UP000604046"/>
    </source>
</evidence>
<dbReference type="Proteomes" id="UP000604046">
    <property type="component" value="Unassembled WGS sequence"/>
</dbReference>
<gene>
    <name evidence="1" type="ORF">SNAT2548_LOCUS5685</name>
</gene>
<accession>A0A812JDA1</accession>
<evidence type="ECO:0000313" key="1">
    <source>
        <dbReference type="EMBL" id="CAE7198129.1"/>
    </source>
</evidence>
<proteinExistence type="predicted"/>
<name>A0A812JDA1_9DINO</name>
<keyword evidence="2" id="KW-1185">Reference proteome</keyword>
<organism evidence="1 2">
    <name type="scientific">Symbiodinium natans</name>
    <dbReference type="NCBI Taxonomy" id="878477"/>
    <lineage>
        <taxon>Eukaryota</taxon>
        <taxon>Sar</taxon>
        <taxon>Alveolata</taxon>
        <taxon>Dinophyceae</taxon>
        <taxon>Suessiales</taxon>
        <taxon>Symbiodiniaceae</taxon>
        <taxon>Symbiodinium</taxon>
    </lineage>
</organism>
<comment type="caution">
    <text evidence="1">The sequence shown here is derived from an EMBL/GenBank/DDBJ whole genome shotgun (WGS) entry which is preliminary data.</text>
</comment>
<sequence>MPNFELTEVTKATEQGERWARPWCVLAPSDHGSVLNVVQGILSKSSHVKSWPSSSWGARRCVRALPAAVDRPAAPAFVEPHAWATRVLGPLADHLTEGGRPLHPCALPKCVLLRWRALRITTS</sequence>
<dbReference type="EMBL" id="CAJNDS010000366">
    <property type="protein sequence ID" value="CAE7198129.1"/>
    <property type="molecule type" value="Genomic_DNA"/>
</dbReference>
<dbReference type="AlphaFoldDB" id="A0A812JDA1"/>
<protein>
    <submittedName>
        <fullName evidence="1">Uncharacterized protein</fullName>
    </submittedName>
</protein>
<reference evidence="1" key="1">
    <citation type="submission" date="2021-02" db="EMBL/GenBank/DDBJ databases">
        <authorList>
            <person name="Dougan E. K."/>
            <person name="Rhodes N."/>
            <person name="Thang M."/>
            <person name="Chan C."/>
        </authorList>
    </citation>
    <scope>NUCLEOTIDE SEQUENCE</scope>
</reference>